<evidence type="ECO:0000313" key="2">
    <source>
        <dbReference type="Proteomes" id="UP001234202"/>
    </source>
</evidence>
<accession>A0ACC2XN83</accession>
<dbReference type="Proteomes" id="UP001234202">
    <property type="component" value="Unassembled WGS sequence"/>
</dbReference>
<keyword evidence="2" id="KW-1185">Reference proteome</keyword>
<dbReference type="EMBL" id="JASBWV010000010">
    <property type="protein sequence ID" value="KAJ9124466.1"/>
    <property type="molecule type" value="Genomic_DNA"/>
</dbReference>
<proteinExistence type="predicted"/>
<comment type="caution">
    <text evidence="1">The sequence shown here is derived from an EMBL/GenBank/DDBJ whole genome shotgun (WGS) entry which is preliminary data.</text>
</comment>
<evidence type="ECO:0000313" key="1">
    <source>
        <dbReference type="EMBL" id="KAJ9124466.1"/>
    </source>
</evidence>
<sequence>MSLKMGRDHTTKNNDATQHPKHRWNDSAESRLTASRITRSRTIAARIHSTLIPWLSILLPTVGILWLLALPLDRWGRSTYFDENAIQPGQVTTYWNWGDVHRADRWLAGIEQVWKGGNGTSEERSEYLLTELRKLNIPADTQEYTYTSVTPNQKGINTYAVVSPPRASGTETIIISANWLSLSFTDEGESTTAEQGSEETTTIPKVASLPSHVSSRAGGAQRNPNLRGVAEVLTFAAFLRGQNHWAKEFVIVFGDGYADGLEAFLTAYHGIEKPGLEAERLKLAPQGVVWNALNIDYPGHSFSHLGLYYENINGALPNQDLLNTVAHISQWTAGVPVQLHSLSADVKPVSCPAWMPQLGCDLLQRQEMQEYVRGAKHLVEHAKYASVGRMSGSHGIFARYRIDAVTLFAEPATGPHGFHALGIIMESTLRSMNNLLERLHASFFFYLLPHPGWFHTIGAYLPAAILLGAGMTFRGLGLWVDAGWEAVKTGSSHTIQWRRRDRQVHIAAFIIASCLSVSWVVYRLRRYIATTDSLVGQISYACAAISVLAPLALARVVAFFAKASDTPSASTPQILRATILTTGALARIISGALITALAMINFNQAVLLGLFLFFAVEFGTWWAISCAQESPHTVRPRRSLTSGLFAIVVLIAAGYWHPRSLGPAVGAFYVSTFERFLFQASSTSQSRGAKINKGFFEISASITLIQLIREYGLDIFNRLVALVLDTTPTSRWNLHRLLFEESVIFGNRFMPEWLGVVHGLQLIGIVMLYL</sequence>
<protein>
    <submittedName>
        <fullName evidence="1">Uncharacterized protein</fullName>
    </submittedName>
</protein>
<gene>
    <name evidence="1" type="ORF">QFC24_003256</name>
</gene>
<organism evidence="1 2">
    <name type="scientific">Naganishia onofrii</name>
    <dbReference type="NCBI Taxonomy" id="1851511"/>
    <lineage>
        <taxon>Eukaryota</taxon>
        <taxon>Fungi</taxon>
        <taxon>Dikarya</taxon>
        <taxon>Basidiomycota</taxon>
        <taxon>Agaricomycotina</taxon>
        <taxon>Tremellomycetes</taxon>
        <taxon>Filobasidiales</taxon>
        <taxon>Filobasidiaceae</taxon>
        <taxon>Naganishia</taxon>
    </lineage>
</organism>
<name>A0ACC2XN83_9TREE</name>
<reference evidence="1" key="1">
    <citation type="submission" date="2023-04" db="EMBL/GenBank/DDBJ databases">
        <title>Draft Genome sequencing of Naganishia species isolated from polar environments using Oxford Nanopore Technology.</title>
        <authorList>
            <person name="Leo P."/>
            <person name="Venkateswaran K."/>
        </authorList>
    </citation>
    <scope>NUCLEOTIDE SEQUENCE</scope>
    <source>
        <strain evidence="1">DBVPG 5303</strain>
    </source>
</reference>